<proteinExistence type="predicted"/>
<reference evidence="1 2" key="1">
    <citation type="submission" date="2014-06" db="EMBL/GenBank/DDBJ databases">
        <authorList>
            <person name="Ngugi D.K."/>
            <person name="Blom J."/>
            <person name="Alam I."/>
            <person name="Rashid M."/>
            <person name="Ba Alawi W."/>
            <person name="Zhang G."/>
            <person name="Hikmawan T."/>
            <person name="Guan Y."/>
            <person name="Antunes A."/>
            <person name="Siam R."/>
            <person name="ElDorry H."/>
            <person name="Bajic V."/>
            <person name="Stingl U."/>
        </authorList>
    </citation>
    <scope>NUCLEOTIDE SEQUENCE [LARGE SCALE GENOMIC DNA]</scope>
    <source>
        <strain evidence="1">SCGC AAA799-N04</strain>
    </source>
</reference>
<dbReference type="Proteomes" id="UP000028059">
    <property type="component" value="Unassembled WGS sequence"/>
</dbReference>
<evidence type="ECO:0000313" key="2">
    <source>
        <dbReference type="Proteomes" id="UP000028059"/>
    </source>
</evidence>
<gene>
    <name evidence="1" type="ORF">AAA799N04_00834</name>
</gene>
<protein>
    <submittedName>
        <fullName evidence="1">Uncharacterized protein</fullName>
    </submittedName>
</protein>
<evidence type="ECO:0000313" key="1">
    <source>
        <dbReference type="EMBL" id="KEQ56700.1"/>
    </source>
</evidence>
<sequence length="43" mass="5019">MSLRDLSEDFMGLYSNKVKNNKPQSRRKTINGVENVENYEIIS</sequence>
<dbReference type="AlphaFoldDB" id="A0A081RNC7"/>
<keyword evidence="2" id="KW-1185">Reference proteome</keyword>
<dbReference type="EMBL" id="JOKN01000011">
    <property type="protein sequence ID" value="KEQ56700.1"/>
    <property type="molecule type" value="Genomic_DNA"/>
</dbReference>
<accession>A0A081RNC7</accession>
<comment type="caution">
    <text evidence="1">The sequence shown here is derived from an EMBL/GenBank/DDBJ whole genome shotgun (WGS) entry which is preliminary data.</text>
</comment>
<organism evidence="1 2">
    <name type="scientific">Marine Group I thaumarchaeote SCGC AAA799-N04</name>
    <dbReference type="NCBI Taxonomy" id="1502293"/>
    <lineage>
        <taxon>Archaea</taxon>
        <taxon>Nitrososphaerota</taxon>
        <taxon>Marine Group I</taxon>
    </lineage>
</organism>
<name>A0A081RNC7_9ARCH</name>